<name>A0ABP9CZC8_9ACTN</name>
<sequence length="97" mass="9659">MAVATIRSTTSGAVSAGKRERMSAARPATSGAAKLVPSTAVTPRSVRTRSARPPSALLARDTTPVPGAATVTHGPATLNSEGDPSGSTDATVSTWSV</sequence>
<feature type="compositionally biased region" description="Polar residues" evidence="1">
    <location>
        <begin position="77"/>
        <end position="97"/>
    </location>
</feature>
<reference evidence="3" key="1">
    <citation type="journal article" date="2019" name="Int. J. Syst. Evol. Microbiol.">
        <title>The Global Catalogue of Microorganisms (GCM) 10K type strain sequencing project: providing services to taxonomists for standard genome sequencing and annotation.</title>
        <authorList>
            <consortium name="The Broad Institute Genomics Platform"/>
            <consortium name="The Broad Institute Genome Sequencing Center for Infectious Disease"/>
            <person name="Wu L."/>
            <person name="Ma J."/>
        </authorList>
    </citation>
    <scope>NUCLEOTIDE SEQUENCE [LARGE SCALE GENOMIC DNA]</scope>
    <source>
        <strain evidence="3">JCM 18542</strain>
    </source>
</reference>
<evidence type="ECO:0000313" key="3">
    <source>
        <dbReference type="Proteomes" id="UP001500839"/>
    </source>
</evidence>
<gene>
    <name evidence="2" type="ORF">GCM10023353_30990</name>
</gene>
<proteinExistence type="predicted"/>
<evidence type="ECO:0000256" key="1">
    <source>
        <dbReference type="SAM" id="MobiDB-lite"/>
    </source>
</evidence>
<comment type="caution">
    <text evidence="2">The sequence shown here is derived from an EMBL/GenBank/DDBJ whole genome shotgun (WGS) entry which is preliminary data.</text>
</comment>
<dbReference type="Proteomes" id="UP001500839">
    <property type="component" value="Unassembled WGS sequence"/>
</dbReference>
<accession>A0ABP9CZC8</accession>
<evidence type="ECO:0000313" key="2">
    <source>
        <dbReference type="EMBL" id="GAA4820774.1"/>
    </source>
</evidence>
<feature type="region of interest" description="Disordered" evidence="1">
    <location>
        <begin position="1"/>
        <end position="97"/>
    </location>
</feature>
<organism evidence="2 3">
    <name type="scientific">Tomitella cavernea</name>
    <dbReference type="NCBI Taxonomy" id="1387982"/>
    <lineage>
        <taxon>Bacteria</taxon>
        <taxon>Bacillati</taxon>
        <taxon>Actinomycetota</taxon>
        <taxon>Actinomycetes</taxon>
        <taxon>Mycobacteriales</taxon>
        <taxon>Tomitella</taxon>
    </lineage>
</organism>
<dbReference type="EMBL" id="BAABKQ010000001">
    <property type="protein sequence ID" value="GAA4820774.1"/>
    <property type="molecule type" value="Genomic_DNA"/>
</dbReference>
<feature type="compositionally biased region" description="Polar residues" evidence="1">
    <location>
        <begin position="1"/>
        <end position="13"/>
    </location>
</feature>
<keyword evidence="3" id="KW-1185">Reference proteome</keyword>
<protein>
    <submittedName>
        <fullName evidence="2">Uncharacterized protein</fullName>
    </submittedName>
</protein>